<comment type="caution">
    <text evidence="2">The sequence shown here is derived from an EMBL/GenBank/DDBJ whole genome shotgun (WGS) entry which is preliminary data.</text>
</comment>
<dbReference type="Pfam" id="PF00135">
    <property type="entry name" value="COesterase"/>
    <property type="match status" value="1"/>
</dbReference>
<keyword evidence="3" id="KW-1185">Reference proteome</keyword>
<proteinExistence type="predicted"/>
<dbReference type="SUPFAM" id="SSF53474">
    <property type="entry name" value="alpha/beta-Hydrolases"/>
    <property type="match status" value="1"/>
</dbReference>
<dbReference type="InterPro" id="IPR029058">
    <property type="entry name" value="AB_hydrolase_fold"/>
</dbReference>
<accession>A0A9P5V7Z0</accession>
<evidence type="ECO:0000313" key="2">
    <source>
        <dbReference type="EMBL" id="KAF9145926.1"/>
    </source>
</evidence>
<feature type="domain" description="Carboxylesterase type B" evidence="1">
    <location>
        <begin position="36"/>
        <end position="209"/>
    </location>
</feature>
<dbReference type="PANTHER" id="PTHR45570">
    <property type="entry name" value="CARBOXYLIC ESTER HYDROLASE"/>
    <property type="match status" value="1"/>
</dbReference>
<organism evidence="2 3">
    <name type="scientific">Linnemannia schmuckeri</name>
    <dbReference type="NCBI Taxonomy" id="64567"/>
    <lineage>
        <taxon>Eukaryota</taxon>
        <taxon>Fungi</taxon>
        <taxon>Fungi incertae sedis</taxon>
        <taxon>Mucoromycota</taxon>
        <taxon>Mortierellomycotina</taxon>
        <taxon>Mortierellomycetes</taxon>
        <taxon>Mortierellales</taxon>
        <taxon>Mortierellaceae</taxon>
        <taxon>Linnemannia</taxon>
    </lineage>
</organism>
<gene>
    <name evidence="2" type="ORF">BG015_011755</name>
</gene>
<dbReference type="OrthoDB" id="408631at2759"/>
<evidence type="ECO:0000313" key="3">
    <source>
        <dbReference type="Proteomes" id="UP000748756"/>
    </source>
</evidence>
<dbReference type="InterPro" id="IPR002018">
    <property type="entry name" value="CarbesteraseB"/>
</dbReference>
<dbReference type="Proteomes" id="UP000748756">
    <property type="component" value="Unassembled WGS sequence"/>
</dbReference>
<evidence type="ECO:0000259" key="1">
    <source>
        <dbReference type="Pfam" id="PF00135"/>
    </source>
</evidence>
<sequence length="231" mass="26075">MWGTVKDEAGFYVPIYYTQPVPISNATESLERIFGKTRTSAILASPYFPLSPSDPDTFRVSFTQFGTEYYWLCPLQYFSRQMTKYKPIYNFRFSRGRDMPLVESSFCAASTGRVCHSNEIQTVFASGAAVTGFSQTGDDARFARQVVDRFTSFAKAGNPNPQPGRLFGVEITNPDVTEVEWLPFGQSHATLDMNVESKMVYNLQAASCQWIEDGLKQDFMFRLPSSSDDLK</sequence>
<protein>
    <recommendedName>
        <fullName evidence="1">Carboxylesterase type B domain-containing protein</fullName>
    </recommendedName>
</protein>
<dbReference type="EMBL" id="JAAAUQ010000930">
    <property type="protein sequence ID" value="KAF9145926.1"/>
    <property type="molecule type" value="Genomic_DNA"/>
</dbReference>
<dbReference type="AlphaFoldDB" id="A0A9P5V7Z0"/>
<name>A0A9P5V7Z0_9FUNG</name>
<reference evidence="2" key="1">
    <citation type="journal article" date="2020" name="Fungal Divers.">
        <title>Resolving the Mortierellaceae phylogeny through synthesis of multi-gene phylogenetics and phylogenomics.</title>
        <authorList>
            <person name="Vandepol N."/>
            <person name="Liber J."/>
            <person name="Desiro A."/>
            <person name="Na H."/>
            <person name="Kennedy M."/>
            <person name="Barry K."/>
            <person name="Grigoriev I.V."/>
            <person name="Miller A.N."/>
            <person name="O'Donnell K."/>
            <person name="Stajich J.E."/>
            <person name="Bonito G."/>
        </authorList>
    </citation>
    <scope>NUCLEOTIDE SEQUENCE</scope>
    <source>
        <strain evidence="2">NRRL 6426</strain>
    </source>
</reference>
<dbReference type="PANTHER" id="PTHR45570:SF1">
    <property type="entry name" value="CARBOXYLIC ESTER HYDROLASE"/>
    <property type="match status" value="1"/>
</dbReference>
<dbReference type="Gene3D" id="3.40.50.1820">
    <property type="entry name" value="alpha/beta hydrolase"/>
    <property type="match status" value="1"/>
</dbReference>